<protein>
    <recommendedName>
        <fullName evidence="3">Secreted protein</fullName>
    </recommendedName>
</protein>
<keyword evidence="1" id="KW-0732">Signal</keyword>
<evidence type="ECO:0008006" key="3">
    <source>
        <dbReference type="Google" id="ProtNLM"/>
    </source>
</evidence>
<proteinExistence type="evidence at transcript level"/>
<organism evidence="2">
    <name type="scientific">Pristhesancus plagipennis</name>
    <name type="common">Common assassin bug</name>
    <dbReference type="NCBI Taxonomy" id="1955184"/>
    <lineage>
        <taxon>Eukaryota</taxon>
        <taxon>Metazoa</taxon>
        <taxon>Ecdysozoa</taxon>
        <taxon>Arthropoda</taxon>
        <taxon>Hexapoda</taxon>
        <taxon>Insecta</taxon>
        <taxon>Pterygota</taxon>
        <taxon>Neoptera</taxon>
        <taxon>Paraneoptera</taxon>
        <taxon>Hemiptera</taxon>
        <taxon>Heteroptera</taxon>
        <taxon>Panheteroptera</taxon>
        <taxon>Cimicomorpha</taxon>
        <taxon>Reduviidae</taxon>
        <taxon>Harpactorinae</taxon>
        <taxon>Harpactorini</taxon>
        <taxon>Pristhesancus</taxon>
    </lineage>
</organism>
<feature type="signal peptide" evidence="1">
    <location>
        <begin position="1"/>
        <end position="20"/>
    </location>
</feature>
<feature type="chain" id="PRO_5014778324" description="Secreted protein" evidence="1">
    <location>
        <begin position="21"/>
        <end position="77"/>
    </location>
</feature>
<evidence type="ECO:0000256" key="1">
    <source>
        <dbReference type="SAM" id="SignalP"/>
    </source>
</evidence>
<dbReference type="EMBL" id="KY031215">
    <property type="protein sequence ID" value="ATU82966.1"/>
    <property type="molecule type" value="mRNA"/>
</dbReference>
<reference evidence="2" key="1">
    <citation type="submission" date="2016-10" db="EMBL/GenBank/DDBJ databases">
        <title>The assassin bug Pristhesancus plagipennis produces two different types of venom.</title>
        <authorList>
            <person name="Walker A.A."/>
            <person name="Herzig V."/>
            <person name="Jin J."/>
            <person name="Fry B.G."/>
            <person name="King G.F."/>
        </authorList>
    </citation>
    <scope>NUCLEOTIDE SEQUENCE</scope>
    <source>
        <tissue evidence="2">Venom/labial glands</tissue>
    </source>
</reference>
<evidence type="ECO:0000313" key="2">
    <source>
        <dbReference type="EMBL" id="ATU82966.1"/>
    </source>
</evidence>
<sequence>MIIFFFFFFFFFFFADWLCSNKIPVPFSRLNLKYILQIRIFEGYNNVEFLILLENMISNSIESLSEVFTLLNNSIIN</sequence>
<dbReference type="AlphaFoldDB" id="A0A2K8JMB1"/>
<accession>A0A2K8JMB1</accession>
<name>A0A2K8JMB1_PRIPG</name>